<name>F0XN30_GROCL</name>
<accession>F0XN30</accession>
<gene>
    <name evidence="2" type="ORF">CMQ_2064</name>
</gene>
<feature type="compositionally biased region" description="Polar residues" evidence="1">
    <location>
        <begin position="1"/>
        <end position="11"/>
    </location>
</feature>
<reference evidence="2 3" key="1">
    <citation type="journal article" date="2011" name="Proc. Natl. Acad. Sci. U.S.A.">
        <title>Genome and transcriptome analyses of the mountain pine beetle-fungal symbiont Grosmannia clavigera, a lodgepole pine pathogen.</title>
        <authorList>
            <person name="DiGuistini S."/>
            <person name="Wang Y."/>
            <person name="Liao N.Y."/>
            <person name="Taylor G."/>
            <person name="Tanguay P."/>
            <person name="Feau N."/>
            <person name="Henrissat B."/>
            <person name="Chan S.K."/>
            <person name="Hesse-Orce U."/>
            <person name="Alamouti S.M."/>
            <person name="Tsui C.K.M."/>
            <person name="Docking R.T."/>
            <person name="Levasseur A."/>
            <person name="Haridas S."/>
            <person name="Robertson G."/>
            <person name="Birol I."/>
            <person name="Holt R.A."/>
            <person name="Marra M.A."/>
            <person name="Hamelin R.C."/>
            <person name="Hirst M."/>
            <person name="Jones S.J.M."/>
            <person name="Bohlmann J."/>
            <person name="Breuil C."/>
        </authorList>
    </citation>
    <scope>NUCLEOTIDE SEQUENCE [LARGE SCALE GENOMIC DNA]</scope>
    <source>
        <strain evidence="3">kw1407 / UAMH 11150</strain>
    </source>
</reference>
<dbReference type="AlphaFoldDB" id="F0XN30"/>
<dbReference type="Proteomes" id="UP000007796">
    <property type="component" value="Unassembled WGS sequence"/>
</dbReference>
<dbReference type="InParanoid" id="F0XN30"/>
<evidence type="ECO:0000313" key="3">
    <source>
        <dbReference type="Proteomes" id="UP000007796"/>
    </source>
</evidence>
<dbReference type="GeneID" id="25975012"/>
<dbReference type="EMBL" id="GL629795">
    <property type="protein sequence ID" value="EFX00983.1"/>
    <property type="molecule type" value="Genomic_DNA"/>
</dbReference>
<protein>
    <submittedName>
        <fullName evidence="2">Uncharacterized protein</fullName>
    </submittedName>
</protein>
<organism evidence="3">
    <name type="scientific">Grosmannia clavigera (strain kw1407 / UAMH 11150)</name>
    <name type="common">Blue stain fungus</name>
    <name type="synonym">Graphiocladiella clavigera</name>
    <dbReference type="NCBI Taxonomy" id="655863"/>
    <lineage>
        <taxon>Eukaryota</taxon>
        <taxon>Fungi</taxon>
        <taxon>Dikarya</taxon>
        <taxon>Ascomycota</taxon>
        <taxon>Pezizomycotina</taxon>
        <taxon>Sordariomycetes</taxon>
        <taxon>Sordariomycetidae</taxon>
        <taxon>Ophiostomatales</taxon>
        <taxon>Ophiostomataceae</taxon>
        <taxon>Leptographium</taxon>
    </lineage>
</organism>
<evidence type="ECO:0000313" key="2">
    <source>
        <dbReference type="EMBL" id="EFX00983.1"/>
    </source>
</evidence>
<dbReference type="RefSeq" id="XP_014170465.1">
    <property type="nucleotide sequence ID" value="XM_014314990.1"/>
</dbReference>
<feature type="region of interest" description="Disordered" evidence="1">
    <location>
        <begin position="1"/>
        <end position="21"/>
    </location>
</feature>
<keyword evidence="3" id="KW-1185">Reference proteome</keyword>
<evidence type="ECO:0000256" key="1">
    <source>
        <dbReference type="SAM" id="MobiDB-lite"/>
    </source>
</evidence>
<dbReference type="HOGENOM" id="CLU_2026992_0_0_1"/>
<proteinExistence type="predicted"/>
<sequence>MTTAKNHTSCSRRGDRFAKRHQQSFATGIRDGVFKDTNRRVYAKRAVRAFSGEAKSLSARTNGTFTQAAFECDEITDSAGVSPSWRLHEKLIQYAGMHYEIQYGCEYHSPYAAIVGLSGSGK</sequence>